<organism evidence="2 3">
    <name type="scientific">Geopseudomonas sagittaria</name>
    <dbReference type="NCBI Taxonomy" id="1135990"/>
    <lineage>
        <taxon>Bacteria</taxon>
        <taxon>Pseudomonadati</taxon>
        <taxon>Pseudomonadota</taxon>
        <taxon>Gammaproteobacteria</taxon>
        <taxon>Pseudomonadales</taxon>
        <taxon>Pseudomonadaceae</taxon>
        <taxon>Geopseudomonas</taxon>
    </lineage>
</organism>
<dbReference type="Proteomes" id="UP000243084">
    <property type="component" value="Unassembled WGS sequence"/>
</dbReference>
<evidence type="ECO:0000313" key="2">
    <source>
        <dbReference type="EMBL" id="SFQ31419.1"/>
    </source>
</evidence>
<evidence type="ECO:0000313" key="3">
    <source>
        <dbReference type="Proteomes" id="UP000243084"/>
    </source>
</evidence>
<gene>
    <name evidence="2" type="ORF">SAMN05216229_11673</name>
</gene>
<feature type="region of interest" description="Disordered" evidence="1">
    <location>
        <begin position="1"/>
        <end position="36"/>
    </location>
</feature>
<sequence>MTGSGGELFDDLPIPDSRPAPPRKAAAARVQRPNRNQIELRPSDLESLLSEDHQARLVWGYVERQDLSPLYAGIKAVDGGCVKRMMPIAGCAAGCR</sequence>
<accession>A0A1I5XHG6</accession>
<keyword evidence="3" id="KW-1185">Reference proteome</keyword>
<evidence type="ECO:0000256" key="1">
    <source>
        <dbReference type="SAM" id="MobiDB-lite"/>
    </source>
</evidence>
<feature type="compositionally biased region" description="Low complexity" evidence="1">
    <location>
        <begin position="23"/>
        <end position="33"/>
    </location>
</feature>
<proteinExistence type="predicted"/>
<name>A0A1I5XHG6_9GAMM</name>
<protein>
    <submittedName>
        <fullName evidence="2">Uncharacterized protein</fullName>
    </submittedName>
</protein>
<dbReference type="EMBL" id="FOXM01000016">
    <property type="protein sequence ID" value="SFQ31419.1"/>
    <property type="molecule type" value="Genomic_DNA"/>
</dbReference>
<dbReference type="AlphaFoldDB" id="A0A1I5XHG6"/>
<reference evidence="3" key="1">
    <citation type="submission" date="2016-10" db="EMBL/GenBank/DDBJ databases">
        <authorList>
            <person name="Varghese N."/>
            <person name="Submissions S."/>
        </authorList>
    </citation>
    <scope>NUCLEOTIDE SEQUENCE [LARGE SCALE GENOMIC DNA]</scope>
    <source>
        <strain evidence="3">JCM 18195</strain>
    </source>
</reference>